<evidence type="ECO:0000313" key="2">
    <source>
        <dbReference type="Proteomes" id="UP001234297"/>
    </source>
</evidence>
<dbReference type="EMBL" id="CM056810">
    <property type="protein sequence ID" value="KAJ8645834.1"/>
    <property type="molecule type" value="Genomic_DNA"/>
</dbReference>
<proteinExistence type="predicted"/>
<name>A0ACC2MJE8_PERAE</name>
<protein>
    <submittedName>
        <fullName evidence="1">Uncharacterized protein</fullName>
    </submittedName>
</protein>
<reference evidence="1 2" key="1">
    <citation type="journal article" date="2022" name="Hortic Res">
        <title>A haplotype resolved chromosomal level avocado genome allows analysis of novel avocado genes.</title>
        <authorList>
            <person name="Nath O."/>
            <person name="Fletcher S.J."/>
            <person name="Hayward A."/>
            <person name="Shaw L.M."/>
            <person name="Masouleh A.K."/>
            <person name="Furtado A."/>
            <person name="Henry R.J."/>
            <person name="Mitter N."/>
        </authorList>
    </citation>
    <scope>NUCLEOTIDE SEQUENCE [LARGE SCALE GENOMIC DNA]</scope>
    <source>
        <strain evidence="2">cv. Hass</strain>
    </source>
</reference>
<evidence type="ECO:0000313" key="1">
    <source>
        <dbReference type="EMBL" id="KAJ8645834.1"/>
    </source>
</evidence>
<keyword evidence="2" id="KW-1185">Reference proteome</keyword>
<sequence length="1132" mass="126969">MTLKNPPFNTNSSDFMETQDPTKRPRQERLFFSSKKPRNLISRTGFLYLRSLDSPFIHSGTNSLCKLICLRSDRLYTLGRKNRLCEFLFDDSRVSNRHCQIFFDGFERRVFIVDGFFLSSDIDQIRRRFRCGSQGMETSASLNGVFVNGISIQSGSAVVLSVGDEVSFACRSRLVHKSGNWVGFVLEKIVYAEDIEGKLEKACVSGRSCDALKMFESMPERVVKDTILCRLGNEELSARVLYLLSKCRGALQSVDPILYIRKFMNFDKGKVVAVTDNHSSPFNRNNVLLDLKVCRQAEVSSTSRRKNGENICNREQLCLSNLGSKKDLVNGMSGAVKTDSVEPRHDKVWAAENYSIQATELLMPKEVQSSCVCGSSGQMECPGNCKEKAVGSFCNSHSNKDSGIGLPSVGKRFFLNRLYFEDPGLLDQHTAVSLPQLLYPVGTLLRIFIATFTSDVLWFLSYCKVPNLLPITVACHNSERCWSASHEKRTSMPYPDYPNLLVVYPPFPDVIAFGKDRKKKGIACHHPKLIVLQREDSIRIVVTSANLVSKQWNSVTNTVWWQDFPRRSTPDYSSLFARLSYGETNENPKSDFVAQLAGFIASLVVDVPTQAHWIMELAKYDFGGAVGHLVASIPGFHVQSVPCPSEAVHFLSAKHIASSWSTCMEFLGSIQASVVGLNHRFRTGADSNGAQLKTLASFLRRCRENVYGMSEVILKRNINIPADRNAVSVLVCDLDECSEGDYVQLGFLPKDVAKWVAPLCDIGFFRFSACIYPKEALAAALEGTNSRVQLILYVSQGPNFSEISRLAQPEHIAALSSLLASMQRSLGLWRLQELLCRYKWPEPQETDFIYSSSSIGTSVGAQFVAAFSAAAGKRSYQLSESEESDPEWGCWNANLETRSPSLRIIFPTIDRVKNGTCGIWPSRYMLSFSERTWQRLRKADILHDAIPHPCHRVGYPMHVKVARRRFWSEKYSASFGWVYCGSHNFSPAAWGNLISQSSNINASGAVEASVLRSRLHICNYELGIIFIIPPSDISKRNKEKSSDLDDIVLPFFVPAPKYRCDDMPATTQAMRAALEKEKSVAIKTAEDLIDEETSDEEEMVEATDFVPEEQEEEKIYAEMLWSQVDSSGSEKY</sequence>
<gene>
    <name evidence="1" type="ORF">MRB53_007582</name>
</gene>
<dbReference type="Proteomes" id="UP001234297">
    <property type="component" value="Chromosome 2"/>
</dbReference>
<organism evidence="1 2">
    <name type="scientific">Persea americana</name>
    <name type="common">Avocado</name>
    <dbReference type="NCBI Taxonomy" id="3435"/>
    <lineage>
        <taxon>Eukaryota</taxon>
        <taxon>Viridiplantae</taxon>
        <taxon>Streptophyta</taxon>
        <taxon>Embryophyta</taxon>
        <taxon>Tracheophyta</taxon>
        <taxon>Spermatophyta</taxon>
        <taxon>Magnoliopsida</taxon>
        <taxon>Magnoliidae</taxon>
        <taxon>Laurales</taxon>
        <taxon>Lauraceae</taxon>
        <taxon>Persea</taxon>
    </lineage>
</organism>
<accession>A0ACC2MJE8</accession>
<comment type="caution">
    <text evidence="1">The sequence shown here is derived from an EMBL/GenBank/DDBJ whole genome shotgun (WGS) entry which is preliminary data.</text>
</comment>